<dbReference type="Proteomes" id="UP000030745">
    <property type="component" value="Unassembled WGS sequence"/>
</dbReference>
<feature type="non-terminal residue" evidence="4">
    <location>
        <position position="160"/>
    </location>
</feature>
<dbReference type="InterPro" id="IPR002110">
    <property type="entry name" value="Ankyrin_rpt"/>
</dbReference>
<dbReference type="GO" id="GO:0005737">
    <property type="term" value="C:cytoplasm"/>
    <property type="evidence" value="ECO:0007669"/>
    <property type="project" value="TreeGrafter"/>
</dbReference>
<dbReference type="PROSITE" id="PS50088">
    <property type="entry name" value="ANK_REPEAT"/>
    <property type="match status" value="1"/>
</dbReference>
<accession>A0A067BJJ7</accession>
<dbReference type="OrthoDB" id="79255at2759"/>
<sequence length="160" mass="17179">MDCVQYLLTHVPHLMFRADQSGATPLHVCAVHGFLEGIVLLLDAAIATSTLLQLLSAFDVNGRTALHTSLLRRQLGIAMYLLATSQIHGLAVTDFLALDDTAHYTALHYAAAIGANEIVRALIDAGVNIEHGVPSTTYLEKTNEPELAAAPRRRAQLAAT</sequence>
<dbReference type="GeneID" id="24137908"/>
<dbReference type="PANTHER" id="PTHR24198:SF165">
    <property type="entry name" value="ANKYRIN REPEAT-CONTAINING PROTEIN-RELATED"/>
    <property type="match status" value="1"/>
</dbReference>
<dbReference type="RefSeq" id="XP_012210947.1">
    <property type="nucleotide sequence ID" value="XM_012355557.1"/>
</dbReference>
<gene>
    <name evidence="4" type="ORF">SPRG_16269</name>
</gene>
<evidence type="ECO:0000256" key="2">
    <source>
        <dbReference type="ARBA" id="ARBA00023043"/>
    </source>
</evidence>
<dbReference type="STRING" id="695850.A0A067BJJ7"/>
<dbReference type="SMART" id="SM00248">
    <property type="entry name" value="ANK"/>
    <property type="match status" value="3"/>
</dbReference>
<keyword evidence="2 3" id="KW-0040">ANK repeat</keyword>
<keyword evidence="5" id="KW-1185">Reference proteome</keyword>
<organism evidence="4 5">
    <name type="scientific">Saprolegnia parasitica (strain CBS 223.65)</name>
    <dbReference type="NCBI Taxonomy" id="695850"/>
    <lineage>
        <taxon>Eukaryota</taxon>
        <taxon>Sar</taxon>
        <taxon>Stramenopiles</taxon>
        <taxon>Oomycota</taxon>
        <taxon>Saprolegniomycetes</taxon>
        <taxon>Saprolegniales</taxon>
        <taxon>Saprolegniaceae</taxon>
        <taxon>Saprolegnia</taxon>
    </lineage>
</organism>
<dbReference type="Pfam" id="PF12796">
    <property type="entry name" value="Ank_2"/>
    <property type="match status" value="1"/>
</dbReference>
<dbReference type="Gene3D" id="1.25.40.20">
    <property type="entry name" value="Ankyrin repeat-containing domain"/>
    <property type="match status" value="1"/>
</dbReference>
<keyword evidence="1" id="KW-0677">Repeat</keyword>
<dbReference type="KEGG" id="spar:SPRG_16269"/>
<protein>
    <submittedName>
        <fullName evidence="4">Uncharacterized protein</fullName>
    </submittedName>
</protein>
<evidence type="ECO:0000256" key="1">
    <source>
        <dbReference type="ARBA" id="ARBA00022737"/>
    </source>
</evidence>
<evidence type="ECO:0000313" key="4">
    <source>
        <dbReference type="EMBL" id="KDO18343.1"/>
    </source>
</evidence>
<dbReference type="Pfam" id="PF00023">
    <property type="entry name" value="Ank"/>
    <property type="match status" value="1"/>
</dbReference>
<reference evidence="4 5" key="1">
    <citation type="journal article" date="2013" name="PLoS Genet.">
        <title>Distinctive expansion of potential virulence genes in the genome of the oomycete fish pathogen Saprolegnia parasitica.</title>
        <authorList>
            <person name="Jiang R.H."/>
            <person name="de Bruijn I."/>
            <person name="Haas B.J."/>
            <person name="Belmonte R."/>
            <person name="Lobach L."/>
            <person name="Christie J."/>
            <person name="van den Ackerveken G."/>
            <person name="Bottin A."/>
            <person name="Bulone V."/>
            <person name="Diaz-Moreno S.M."/>
            <person name="Dumas B."/>
            <person name="Fan L."/>
            <person name="Gaulin E."/>
            <person name="Govers F."/>
            <person name="Grenville-Briggs L.J."/>
            <person name="Horner N.R."/>
            <person name="Levin J.Z."/>
            <person name="Mammella M."/>
            <person name="Meijer H.J."/>
            <person name="Morris P."/>
            <person name="Nusbaum C."/>
            <person name="Oome S."/>
            <person name="Phillips A.J."/>
            <person name="van Rooyen D."/>
            <person name="Rzeszutek E."/>
            <person name="Saraiva M."/>
            <person name="Secombes C.J."/>
            <person name="Seidl M.F."/>
            <person name="Snel B."/>
            <person name="Stassen J.H."/>
            <person name="Sykes S."/>
            <person name="Tripathy S."/>
            <person name="van den Berg H."/>
            <person name="Vega-Arreguin J.C."/>
            <person name="Wawra S."/>
            <person name="Young S.K."/>
            <person name="Zeng Q."/>
            <person name="Dieguez-Uribeondo J."/>
            <person name="Russ C."/>
            <person name="Tyler B.M."/>
            <person name="van West P."/>
        </authorList>
    </citation>
    <scope>NUCLEOTIDE SEQUENCE [LARGE SCALE GENOMIC DNA]</scope>
    <source>
        <strain evidence="4 5">CBS 223.65</strain>
    </source>
</reference>
<name>A0A067BJJ7_SAPPC</name>
<dbReference type="InterPro" id="IPR036770">
    <property type="entry name" value="Ankyrin_rpt-contain_sf"/>
</dbReference>
<proteinExistence type="predicted"/>
<dbReference type="PANTHER" id="PTHR24198">
    <property type="entry name" value="ANKYRIN REPEAT AND PROTEIN KINASE DOMAIN-CONTAINING PROTEIN"/>
    <property type="match status" value="1"/>
</dbReference>
<dbReference type="EMBL" id="KK583452">
    <property type="protein sequence ID" value="KDO18343.1"/>
    <property type="molecule type" value="Genomic_DNA"/>
</dbReference>
<dbReference type="PROSITE" id="PS50297">
    <property type="entry name" value="ANK_REP_REGION"/>
    <property type="match status" value="1"/>
</dbReference>
<dbReference type="AlphaFoldDB" id="A0A067BJJ7"/>
<evidence type="ECO:0000256" key="3">
    <source>
        <dbReference type="PROSITE-ProRule" id="PRU00023"/>
    </source>
</evidence>
<evidence type="ECO:0000313" key="5">
    <source>
        <dbReference type="Proteomes" id="UP000030745"/>
    </source>
</evidence>
<dbReference type="SUPFAM" id="SSF48403">
    <property type="entry name" value="Ankyrin repeat"/>
    <property type="match status" value="1"/>
</dbReference>
<feature type="repeat" description="ANK" evidence="3">
    <location>
        <begin position="102"/>
        <end position="130"/>
    </location>
</feature>
<dbReference type="VEuPathDB" id="FungiDB:SPRG_16269"/>